<evidence type="ECO:0000313" key="3">
    <source>
        <dbReference type="Proteomes" id="UP000757232"/>
    </source>
</evidence>
<reference evidence="2" key="1">
    <citation type="submission" date="2016-06" db="EMBL/GenBank/DDBJ databases">
        <title>Draft Genome sequence of the fungus Inonotus baumii.</title>
        <authorList>
            <person name="Zhu H."/>
            <person name="Lin W."/>
        </authorList>
    </citation>
    <scope>NUCLEOTIDE SEQUENCE</scope>
    <source>
        <strain evidence="2">821</strain>
    </source>
</reference>
<name>A0A9Q5I4H3_SANBA</name>
<accession>A0A9Q5I4H3</accession>
<protein>
    <submittedName>
        <fullName evidence="2">Uncharacterized protein</fullName>
    </submittedName>
</protein>
<keyword evidence="3" id="KW-1185">Reference proteome</keyword>
<dbReference type="AlphaFoldDB" id="A0A9Q5I4H3"/>
<feature type="compositionally biased region" description="Acidic residues" evidence="1">
    <location>
        <begin position="150"/>
        <end position="160"/>
    </location>
</feature>
<evidence type="ECO:0000256" key="1">
    <source>
        <dbReference type="SAM" id="MobiDB-lite"/>
    </source>
</evidence>
<dbReference type="EMBL" id="LNZH02000079">
    <property type="protein sequence ID" value="OCB91598.1"/>
    <property type="molecule type" value="Genomic_DNA"/>
</dbReference>
<sequence>MPRDIQRGISRLSLCPYKSSGSVKEAQKSSKKWYRGQLWLYGFHFKNRHARLISEKYGLPWKTNPMRALERILLHITATTRTPYRLRAVSCPGFTGTCRIIFFAEDDGRRRLKKSEATPEEIDRVRKVLGLPEGTKPKWYNVYGSKEYDEMADSSEDEDWPGVKRVLTKPVEEEDDSSSDSSTESDGNQTSDDDYDSPMDYESSDSDDSAEGNSNVE</sequence>
<organism evidence="2 3">
    <name type="scientific">Sanghuangporus baumii</name>
    <name type="common">Phellinus baumii</name>
    <dbReference type="NCBI Taxonomy" id="108892"/>
    <lineage>
        <taxon>Eukaryota</taxon>
        <taxon>Fungi</taxon>
        <taxon>Dikarya</taxon>
        <taxon>Basidiomycota</taxon>
        <taxon>Agaricomycotina</taxon>
        <taxon>Agaricomycetes</taxon>
        <taxon>Hymenochaetales</taxon>
        <taxon>Hymenochaetaceae</taxon>
        <taxon>Sanghuangporus</taxon>
    </lineage>
</organism>
<feature type="region of interest" description="Disordered" evidence="1">
    <location>
        <begin position="150"/>
        <end position="217"/>
    </location>
</feature>
<evidence type="ECO:0000313" key="2">
    <source>
        <dbReference type="EMBL" id="OCB91598.1"/>
    </source>
</evidence>
<gene>
    <name evidence="2" type="ORF">A7U60_g1135</name>
</gene>
<comment type="caution">
    <text evidence="2">The sequence shown here is derived from an EMBL/GenBank/DDBJ whole genome shotgun (WGS) entry which is preliminary data.</text>
</comment>
<feature type="compositionally biased region" description="Acidic residues" evidence="1">
    <location>
        <begin position="191"/>
        <end position="210"/>
    </location>
</feature>
<dbReference type="Proteomes" id="UP000757232">
    <property type="component" value="Unassembled WGS sequence"/>
</dbReference>
<proteinExistence type="predicted"/>